<accession>A0A0J9BHS4</accession>
<dbReference type="AlphaFoldDB" id="A0A0J9BHS4"/>
<dbReference type="SUPFAM" id="SSF48239">
    <property type="entry name" value="Terpenoid cyclases/Protein prenyltransferases"/>
    <property type="match status" value="1"/>
</dbReference>
<organism evidence="1 2">
    <name type="scientific">[Clostridium] citroniae WAL-19142</name>
    <dbReference type="NCBI Taxonomy" id="742734"/>
    <lineage>
        <taxon>Bacteria</taxon>
        <taxon>Bacillati</taxon>
        <taxon>Bacillota</taxon>
        <taxon>Clostridia</taxon>
        <taxon>Lachnospirales</taxon>
        <taxon>Lachnospiraceae</taxon>
        <taxon>Enterocloster</taxon>
    </lineage>
</organism>
<evidence type="ECO:0000313" key="1">
    <source>
        <dbReference type="EMBL" id="KMW12543.1"/>
    </source>
</evidence>
<dbReference type="Proteomes" id="UP000037392">
    <property type="component" value="Unassembled WGS sequence"/>
</dbReference>
<dbReference type="GeneID" id="93165874"/>
<dbReference type="PATRIC" id="fig|742734.4.peg.5633"/>
<reference evidence="1 2" key="1">
    <citation type="submission" date="2011-04" db="EMBL/GenBank/DDBJ databases">
        <title>The Genome Sequence of Clostridium citroniae WAL-19142.</title>
        <authorList>
            <consortium name="The Broad Institute Genome Sequencing Platform"/>
            <person name="Earl A."/>
            <person name="Ward D."/>
            <person name="Feldgarden M."/>
            <person name="Gevers D."/>
            <person name="Warren Y.A."/>
            <person name="Tyrrell K.L."/>
            <person name="Citron D.M."/>
            <person name="Goldstein E.J."/>
            <person name="Daigneault M."/>
            <person name="Allen-Vercoe E."/>
            <person name="Young S.K."/>
            <person name="Zeng Q."/>
            <person name="Gargeya S."/>
            <person name="Fitzgerald M."/>
            <person name="Haas B."/>
            <person name="Abouelleil A."/>
            <person name="Alvarado L."/>
            <person name="Arachchi H.M."/>
            <person name="Berlin A."/>
            <person name="Brown A."/>
            <person name="Chapman S.B."/>
            <person name="Chen Z."/>
            <person name="Dunbar C."/>
            <person name="Freedman E."/>
            <person name="Gearin G."/>
            <person name="Gellesch M."/>
            <person name="Goldberg J."/>
            <person name="Griggs A."/>
            <person name="Gujja S."/>
            <person name="Heilman E.R."/>
            <person name="Heiman D."/>
            <person name="Howarth C."/>
            <person name="Larson L."/>
            <person name="Lui A."/>
            <person name="MacDonald P.J."/>
            <person name="Mehta T."/>
            <person name="Montmayeur A."/>
            <person name="Murphy C."/>
            <person name="Neiman D."/>
            <person name="Pearson M."/>
            <person name="Priest M."/>
            <person name="Roberts A."/>
            <person name="Saif S."/>
            <person name="Shea T."/>
            <person name="Shenoy N."/>
            <person name="Sisk P."/>
            <person name="Stolte C."/>
            <person name="Sykes S."/>
            <person name="White J."/>
            <person name="Yandava C."/>
            <person name="Wortman J."/>
            <person name="Nusbaum C."/>
            <person name="Birren B."/>
        </authorList>
    </citation>
    <scope>NUCLEOTIDE SEQUENCE [LARGE SCALE GENOMIC DNA]</scope>
    <source>
        <strain evidence="1 2">WAL-19142</strain>
    </source>
</reference>
<evidence type="ECO:0008006" key="3">
    <source>
        <dbReference type="Google" id="ProtNLM"/>
    </source>
</evidence>
<dbReference type="OrthoDB" id="370326at2"/>
<protein>
    <recommendedName>
        <fullName evidence="3">Squalene cyclase C-terminal domain-containing protein</fullName>
    </recommendedName>
</protein>
<dbReference type="EMBL" id="ADLK01000049">
    <property type="protein sequence ID" value="KMW12543.1"/>
    <property type="molecule type" value="Genomic_DNA"/>
</dbReference>
<name>A0A0J9BHS4_9FIRM</name>
<evidence type="ECO:0000313" key="2">
    <source>
        <dbReference type="Proteomes" id="UP000037392"/>
    </source>
</evidence>
<dbReference type="InterPro" id="IPR008930">
    <property type="entry name" value="Terpenoid_cyclase/PrenylTrfase"/>
</dbReference>
<dbReference type="Gene3D" id="1.50.10.20">
    <property type="match status" value="1"/>
</dbReference>
<dbReference type="RefSeq" id="WP_048931116.1">
    <property type="nucleotide sequence ID" value="NZ_KQ235886.1"/>
</dbReference>
<proteinExistence type="predicted"/>
<sequence length="311" mass="36483">MTIIEWLLEGDIVIQYLANKYLLEQPTDHKDGGYIGRYLDLYDRGEEKWGGSIYTRKWICSTYTLLELKYMEIRYDDPCYQGAAGMVMDDLWKCHGRISKTRYQDMCMSAMVLSIVCYARMEDERIYEIIDYILGHQMKDGGWNCAWDSVHNRSLAGSVHTTLSVLEALADYERYGYGYRLKEIKDQAALGQEYLLRRELFKSLSTGEPIHQDMVHFHYPCRWKYDCFRALEYFTRIGYPYDGRMKDALDKVKAELQKGYINRGKSYAGKVHFPLETGTKGRFNTFRGMFILKCYDKDAYDNIAGLKFSYG</sequence>
<comment type="caution">
    <text evidence="1">The sequence shown here is derived from an EMBL/GenBank/DDBJ whole genome shotgun (WGS) entry which is preliminary data.</text>
</comment>
<gene>
    <name evidence="1" type="ORF">HMPREF9470_05268</name>
</gene>